<evidence type="ECO:0000259" key="9">
    <source>
        <dbReference type="PROSITE" id="PS50929"/>
    </source>
</evidence>
<feature type="transmembrane region" description="Helical" evidence="7">
    <location>
        <begin position="75"/>
        <end position="93"/>
    </location>
</feature>
<evidence type="ECO:0000259" key="8">
    <source>
        <dbReference type="PROSITE" id="PS50893"/>
    </source>
</evidence>
<feature type="transmembrane region" description="Helical" evidence="7">
    <location>
        <begin position="181"/>
        <end position="201"/>
    </location>
</feature>
<dbReference type="SUPFAM" id="SSF52540">
    <property type="entry name" value="P-loop containing nucleoside triphosphate hydrolases"/>
    <property type="match status" value="1"/>
</dbReference>
<dbReference type="PROSITE" id="PS50929">
    <property type="entry name" value="ABC_TM1F"/>
    <property type="match status" value="1"/>
</dbReference>
<dbReference type="InterPro" id="IPR011527">
    <property type="entry name" value="ABC1_TM_dom"/>
</dbReference>
<dbReference type="SMART" id="SM00382">
    <property type="entry name" value="AAA"/>
    <property type="match status" value="1"/>
</dbReference>
<dbReference type="CDD" id="cd18582">
    <property type="entry name" value="ABC_6TM_ATM1_ABCB7"/>
    <property type="match status" value="1"/>
</dbReference>
<dbReference type="Pfam" id="PF00005">
    <property type="entry name" value="ABC_tran"/>
    <property type="match status" value="1"/>
</dbReference>
<dbReference type="InterPro" id="IPR039421">
    <property type="entry name" value="Type_1_exporter"/>
</dbReference>
<comment type="caution">
    <text evidence="10">The sequence shown here is derived from an EMBL/GenBank/DDBJ whole genome shotgun (WGS) entry which is preliminary data.</text>
</comment>
<keyword evidence="2 7" id="KW-0812">Transmembrane</keyword>
<dbReference type="GO" id="GO:0005524">
    <property type="term" value="F:ATP binding"/>
    <property type="evidence" value="ECO:0007669"/>
    <property type="project" value="UniProtKB-KW"/>
</dbReference>
<dbReference type="Pfam" id="PF00664">
    <property type="entry name" value="ABC_membrane"/>
    <property type="match status" value="1"/>
</dbReference>
<evidence type="ECO:0000256" key="3">
    <source>
        <dbReference type="ARBA" id="ARBA00022741"/>
    </source>
</evidence>
<accession>A0ABU8XU59</accession>
<keyword evidence="3" id="KW-0547">Nucleotide-binding</keyword>
<protein>
    <submittedName>
        <fullName evidence="10">ABC transporter ATP-binding protein/permease</fullName>
    </submittedName>
</protein>
<evidence type="ECO:0000313" key="11">
    <source>
        <dbReference type="Proteomes" id="UP001375743"/>
    </source>
</evidence>
<feature type="domain" description="ABC transporter" evidence="8">
    <location>
        <begin position="360"/>
        <end position="594"/>
    </location>
</feature>
<feature type="domain" description="ABC transmembrane type-1" evidence="9">
    <location>
        <begin position="42"/>
        <end position="326"/>
    </location>
</feature>
<name>A0ABU8XU59_9PROT</name>
<dbReference type="PROSITE" id="PS00211">
    <property type="entry name" value="ABC_TRANSPORTER_1"/>
    <property type="match status" value="1"/>
</dbReference>
<dbReference type="PANTHER" id="PTHR24221">
    <property type="entry name" value="ATP-BINDING CASSETTE SUB-FAMILY B"/>
    <property type="match status" value="1"/>
</dbReference>
<feature type="transmembrane region" description="Helical" evidence="7">
    <location>
        <begin position="153"/>
        <end position="175"/>
    </location>
</feature>
<reference evidence="10 11" key="1">
    <citation type="submission" date="2024-01" db="EMBL/GenBank/DDBJ databases">
        <title>Multi-omics insights into the function and evolution of sodium benzoate biodegradation pathways in Benzoatithermus flavus gen. nov., sp. nov. from hot spring.</title>
        <authorList>
            <person name="Hu C.-J."/>
            <person name="Li W.-J."/>
        </authorList>
    </citation>
    <scope>NUCLEOTIDE SEQUENCE [LARGE SCALE GENOMIC DNA]</scope>
    <source>
        <strain evidence="10 11">SYSU G07066</strain>
    </source>
</reference>
<gene>
    <name evidence="10" type="ORF">U1T56_16435</name>
</gene>
<evidence type="ECO:0000256" key="2">
    <source>
        <dbReference type="ARBA" id="ARBA00022692"/>
    </source>
</evidence>
<dbReference type="RefSeq" id="WP_418160587.1">
    <property type="nucleotide sequence ID" value="NZ_JBBLZC010000017.1"/>
</dbReference>
<dbReference type="Proteomes" id="UP001375743">
    <property type="component" value="Unassembled WGS sequence"/>
</dbReference>
<proteinExistence type="predicted"/>
<dbReference type="InterPro" id="IPR027417">
    <property type="entry name" value="P-loop_NTPase"/>
</dbReference>
<dbReference type="EMBL" id="JBBLZC010000017">
    <property type="protein sequence ID" value="MEK0084742.1"/>
    <property type="molecule type" value="Genomic_DNA"/>
</dbReference>
<evidence type="ECO:0000256" key="5">
    <source>
        <dbReference type="ARBA" id="ARBA00022989"/>
    </source>
</evidence>
<dbReference type="Gene3D" id="1.20.1560.10">
    <property type="entry name" value="ABC transporter type 1, transmembrane domain"/>
    <property type="match status" value="1"/>
</dbReference>
<evidence type="ECO:0000256" key="1">
    <source>
        <dbReference type="ARBA" id="ARBA00004651"/>
    </source>
</evidence>
<evidence type="ECO:0000256" key="6">
    <source>
        <dbReference type="ARBA" id="ARBA00023136"/>
    </source>
</evidence>
<dbReference type="InterPro" id="IPR003439">
    <property type="entry name" value="ABC_transporter-like_ATP-bd"/>
</dbReference>
<evidence type="ECO:0000256" key="4">
    <source>
        <dbReference type="ARBA" id="ARBA00022840"/>
    </source>
</evidence>
<dbReference type="Gene3D" id="3.40.50.300">
    <property type="entry name" value="P-loop containing nucleotide triphosphate hydrolases"/>
    <property type="match status" value="1"/>
</dbReference>
<keyword evidence="5 7" id="KW-1133">Transmembrane helix</keyword>
<dbReference type="InterPro" id="IPR017871">
    <property type="entry name" value="ABC_transporter-like_CS"/>
</dbReference>
<feature type="transmembrane region" description="Helical" evidence="7">
    <location>
        <begin position="41"/>
        <end position="63"/>
    </location>
</feature>
<dbReference type="PROSITE" id="PS50893">
    <property type="entry name" value="ABC_TRANSPORTER_2"/>
    <property type="match status" value="1"/>
</dbReference>
<organism evidence="10 11">
    <name type="scientific">Benzoatithermus flavus</name>
    <dbReference type="NCBI Taxonomy" id="3108223"/>
    <lineage>
        <taxon>Bacteria</taxon>
        <taxon>Pseudomonadati</taxon>
        <taxon>Pseudomonadota</taxon>
        <taxon>Alphaproteobacteria</taxon>
        <taxon>Geminicoccales</taxon>
        <taxon>Geminicoccaceae</taxon>
        <taxon>Benzoatithermus</taxon>
    </lineage>
</organism>
<comment type="subcellular location">
    <subcellularLocation>
        <location evidence="1">Cell membrane</location>
        <topology evidence="1">Multi-pass membrane protein</topology>
    </subcellularLocation>
</comment>
<evidence type="ECO:0000256" key="7">
    <source>
        <dbReference type="SAM" id="Phobius"/>
    </source>
</evidence>
<sequence length="603" mass="66262">MSRELRALEHATRSAGLDRAAWRRIRALFWGEAEPALRRRIVGTVALLCGMALVNALVPLLFARAVDVLAHGRPAASGALAIVAGYVVAQWLARVLSELRWGLYGPIEQRTRRRLARVSLDHLHALSLRFHLARRTGQISRVLDNGLGAVRELLFDSVFLILPLLAELLFVAGIMLARLDALFALVLVTTVLLYGVALVAGSEWLRTHQRKAVAEGAVAHGKAVDSLLNYETVKYFGNERHVSERYDASLAEVERLTVKALRFRSLTGILLVSILGLGTGAILLLAAHRVTRGAMSVGELVLVNTYLIQLIRPMDRLGQLYRSIRQALVDLDQLVELLAEEPEVRDRSGAVPLPQGPGEVRFEAVSFAYDPRHPILERIDFRIPPKRTLAVVGPTGAGKSTIARLLFRFYDPSEGRILIDGRDLRDVTQASLRGAIAVVPQDTVLFNDTIGYNIAFGRPDASQAEIEAAARAAELSGFIARLPDGYGTLVGERGLKLSGGEKQRVAIARAILKRPRLLILDEATSALDSATEQTIRRRLHEIGRGSTTLVIAHRLSTVVDADEILVLDRGRIVERGTHAQLLARHGLYAGLWRRQAAEQERVG</sequence>
<dbReference type="InterPro" id="IPR003593">
    <property type="entry name" value="AAA+_ATPase"/>
</dbReference>
<keyword evidence="6 7" id="KW-0472">Membrane</keyword>
<dbReference type="SUPFAM" id="SSF90123">
    <property type="entry name" value="ABC transporter transmembrane region"/>
    <property type="match status" value="1"/>
</dbReference>
<evidence type="ECO:0000313" key="10">
    <source>
        <dbReference type="EMBL" id="MEK0084742.1"/>
    </source>
</evidence>
<keyword evidence="11" id="KW-1185">Reference proteome</keyword>
<dbReference type="InterPro" id="IPR036640">
    <property type="entry name" value="ABC1_TM_sf"/>
</dbReference>
<dbReference type="PANTHER" id="PTHR24221:SF654">
    <property type="entry name" value="ATP-BINDING CASSETTE SUB-FAMILY B MEMBER 6"/>
    <property type="match status" value="1"/>
</dbReference>
<keyword evidence="4 10" id="KW-0067">ATP-binding</keyword>
<feature type="transmembrane region" description="Helical" evidence="7">
    <location>
        <begin position="265"/>
        <end position="287"/>
    </location>
</feature>